<dbReference type="Pfam" id="PF13155">
    <property type="entry name" value="Toprim_2"/>
    <property type="match status" value="1"/>
</dbReference>
<dbReference type="EMBL" id="MK719702">
    <property type="protein sequence ID" value="QCQ58010.1"/>
    <property type="molecule type" value="Genomic_DNA"/>
</dbReference>
<sequence length="630" mass="71531">MDKLGGFVSKESGQRINQKFSCIANEFDDKDSCNSSDALSIWQKEDAQGNIYYDGYCWSCNQSFSEHQVHNSSHAKELGIEEGEVRSEIKLILAPKVEPLTSEQIGQLKDTVGFPDRPYRSITPEVMKFFGHMVKRNNKNVPVEVYYPETEDDKVTGFKIRILPKSWNKVGRTGRGSQLSGQFRYKSAGKRILIVGGENDKAAAYQALQKYTHVVSPTTGEGSSAKQCAAQYEWLDQYEEIYLGLDNDEKGKQATEAVCKVLPANKVKIVTWSDKDPHKLLEDGKEVQISRDFFNAKDFVNNGIKSAAEAMAEVEEFLTAPKITLPAYLHRLQEAMRGGIKSTGAIVNVIGDTSIGKSYFTDNLEQHWFFNSPLVPTIISLERTAGELLTDHYSLYLKKNLSWFKDGDDAIRYLNQPDIKEMCNDLVYAEDGVSRFLIVDERNGTVETLKKQVEISMKKYGSRMFIFDPLTDWLRSLPIDQQENFMMWQKLMKKEGVVFINVLHTRKPPTDKDGKVRKVSEYDILGSGTFVQSADINIVLNRNKMAECPIERNTTTVDVPKCRGGSTGEICKLYYDQETRQQYDYDDFFSGARQLNPDYKQDINVVNDEHIDYTTGEILNGDDDVVTSKF</sequence>
<dbReference type="SUPFAM" id="SSF52540">
    <property type="entry name" value="P-loop containing nucleoside triphosphate hydrolases"/>
    <property type="match status" value="1"/>
</dbReference>
<dbReference type="InterPro" id="IPR027417">
    <property type="entry name" value="P-loop_NTPase"/>
</dbReference>
<proteinExistence type="predicted"/>
<dbReference type="GO" id="GO:0003697">
    <property type="term" value="F:single-stranded DNA binding"/>
    <property type="evidence" value="ECO:0007669"/>
    <property type="project" value="InterPro"/>
</dbReference>
<dbReference type="PANTHER" id="PTHR12873">
    <property type="entry name" value="T7-LIKE MITOCHONDRIAL DNA HELICASE"/>
    <property type="match status" value="1"/>
</dbReference>
<dbReference type="Gene3D" id="3.40.50.300">
    <property type="entry name" value="P-loop containing nucleotide triphosphate hydrolases"/>
    <property type="match status" value="1"/>
</dbReference>
<reference evidence="1 2" key="1">
    <citation type="submission" date="2019-03" db="EMBL/GenBank/DDBJ databases">
        <title>Genomic and seasonal variations among aquatic phages infecting the Baltic Sea Gammaproteobacteria Rheinheimera sp. bal341.</title>
        <authorList>
            <person name="Nilsson E."/>
            <person name="Li K."/>
            <person name="Fridlund J."/>
            <person name="Sulcius S."/>
            <person name="Bunse C."/>
            <person name="Karlsson C.M.G."/>
            <person name="Lindh M."/>
            <person name="Lundin D."/>
            <person name="Pinhassi J."/>
            <person name="Holmfeldt K."/>
        </authorList>
    </citation>
    <scope>NUCLEOTIDE SEQUENCE [LARGE SCALE GENOMIC DNA]</scope>
</reference>
<dbReference type="InterPro" id="IPR034154">
    <property type="entry name" value="TOPRIM_DnaG/twinkle"/>
</dbReference>
<dbReference type="Proteomes" id="UP000300052">
    <property type="component" value="Genome"/>
</dbReference>
<organism evidence="1 2">
    <name type="scientific">Rheinheimera phage vB_RspM_Barba1S</name>
    <dbReference type="NCBI Taxonomy" id="2565660"/>
    <lineage>
        <taxon>Viruses</taxon>
        <taxon>Duplodnaviria</taxon>
        <taxon>Heunggongvirae</taxon>
        <taxon>Uroviricota</taxon>
        <taxon>Caudoviricetes</taxon>
        <taxon>Barbavirus</taxon>
        <taxon>Barbavirus barba18A</taxon>
    </lineage>
</organism>
<evidence type="ECO:0000313" key="1">
    <source>
        <dbReference type="EMBL" id="QCQ58010.1"/>
    </source>
</evidence>
<name>A0A4P8MVY8_9CAUD</name>
<dbReference type="CDD" id="cd19483">
    <property type="entry name" value="RecA-like_Gp4D_helicase"/>
    <property type="match status" value="1"/>
</dbReference>
<protein>
    <submittedName>
        <fullName evidence="1">DNA primase</fullName>
    </submittedName>
</protein>
<dbReference type="GO" id="GO:0043139">
    <property type="term" value="F:5'-3' DNA helicase activity"/>
    <property type="evidence" value="ECO:0007669"/>
    <property type="project" value="InterPro"/>
</dbReference>
<dbReference type="SUPFAM" id="SSF56731">
    <property type="entry name" value="DNA primase core"/>
    <property type="match status" value="1"/>
</dbReference>
<dbReference type="InterPro" id="IPR027032">
    <property type="entry name" value="Twinkle-like"/>
</dbReference>
<dbReference type="Gene3D" id="3.40.1360.10">
    <property type="match status" value="1"/>
</dbReference>
<accession>A0A4P8MVY8</accession>
<evidence type="ECO:0000313" key="2">
    <source>
        <dbReference type="Proteomes" id="UP000300052"/>
    </source>
</evidence>
<gene>
    <name evidence="1" type="ORF">Barba1S_gp023</name>
</gene>
<dbReference type="CDD" id="cd01029">
    <property type="entry name" value="TOPRIM_primases"/>
    <property type="match status" value="1"/>
</dbReference>
<dbReference type="PANTHER" id="PTHR12873:SF0">
    <property type="entry name" value="TWINKLE MTDNA HELICASE"/>
    <property type="match status" value="1"/>
</dbReference>